<name>A0A2G9U662_TELCI</name>
<dbReference type="InterPro" id="IPR036691">
    <property type="entry name" value="Endo/exonu/phosph_ase_sf"/>
</dbReference>
<protein>
    <recommendedName>
        <fullName evidence="3">Endonuclease/exonuclease/phosphatase domain-containing protein</fullName>
    </recommendedName>
</protein>
<dbReference type="Gene3D" id="3.60.10.10">
    <property type="entry name" value="Endonuclease/exonuclease/phosphatase"/>
    <property type="match status" value="1"/>
</dbReference>
<evidence type="ECO:0000313" key="1">
    <source>
        <dbReference type="EMBL" id="PIO65746.1"/>
    </source>
</evidence>
<reference evidence="1 2" key="1">
    <citation type="submission" date="2015-09" db="EMBL/GenBank/DDBJ databases">
        <title>Draft genome of the parasitic nematode Teladorsagia circumcincta isolate WARC Sus (inbred).</title>
        <authorList>
            <person name="Mitreva M."/>
        </authorList>
    </citation>
    <scope>NUCLEOTIDE SEQUENCE [LARGE SCALE GENOMIC DNA]</scope>
    <source>
        <strain evidence="1 2">S</strain>
    </source>
</reference>
<gene>
    <name evidence="1" type="ORF">TELCIR_12565</name>
</gene>
<sequence length="112" mass="12615">VRPTSDSDEDQHEDFYDDLGELVRSQKSNYVVVSGDFNARLGSRRTGENFMEQTVQNNEIRLEKGWQIPARYTICITAIASSLKLRRKDGPTSSRMGSITVKWTISCATEGP</sequence>
<accession>A0A2G9U662</accession>
<dbReference type="OrthoDB" id="5824787at2759"/>
<evidence type="ECO:0000313" key="2">
    <source>
        <dbReference type="Proteomes" id="UP000230423"/>
    </source>
</evidence>
<organism evidence="1 2">
    <name type="scientific">Teladorsagia circumcincta</name>
    <name type="common">Brown stomach worm</name>
    <name type="synonym">Ostertagia circumcincta</name>
    <dbReference type="NCBI Taxonomy" id="45464"/>
    <lineage>
        <taxon>Eukaryota</taxon>
        <taxon>Metazoa</taxon>
        <taxon>Ecdysozoa</taxon>
        <taxon>Nematoda</taxon>
        <taxon>Chromadorea</taxon>
        <taxon>Rhabditida</taxon>
        <taxon>Rhabditina</taxon>
        <taxon>Rhabditomorpha</taxon>
        <taxon>Strongyloidea</taxon>
        <taxon>Trichostrongylidae</taxon>
        <taxon>Teladorsagia</taxon>
    </lineage>
</organism>
<keyword evidence="2" id="KW-1185">Reference proteome</keyword>
<dbReference type="EMBL" id="KZ348767">
    <property type="protein sequence ID" value="PIO65746.1"/>
    <property type="molecule type" value="Genomic_DNA"/>
</dbReference>
<evidence type="ECO:0008006" key="3">
    <source>
        <dbReference type="Google" id="ProtNLM"/>
    </source>
</evidence>
<dbReference type="Proteomes" id="UP000230423">
    <property type="component" value="Unassembled WGS sequence"/>
</dbReference>
<proteinExistence type="predicted"/>
<feature type="non-terminal residue" evidence="1">
    <location>
        <position position="1"/>
    </location>
</feature>
<dbReference type="AlphaFoldDB" id="A0A2G9U662"/>